<keyword evidence="4" id="KW-1185">Reference proteome</keyword>
<keyword evidence="2" id="KW-1133">Transmembrane helix</keyword>
<reference evidence="3 4" key="1">
    <citation type="submission" date="2017-09" db="EMBL/GenBank/DDBJ databases">
        <title>Biodiversity and function of Thalassospira species in the particle-attached aromatic-hydrocarbon-degrading consortia from the surface seawater of the China South Sea.</title>
        <authorList>
            <person name="Dong C."/>
            <person name="Lai Q."/>
            <person name="Shao Z."/>
        </authorList>
    </citation>
    <scope>NUCLEOTIDE SEQUENCE [LARGE SCALE GENOMIC DNA]</scope>
    <source>
        <strain evidence="3 4">139Z-12</strain>
    </source>
</reference>
<dbReference type="RefSeq" id="WP_101304398.1">
    <property type="nucleotide sequence ID" value="NZ_NXGX01000008.1"/>
</dbReference>
<feature type="transmembrane region" description="Helical" evidence="2">
    <location>
        <begin position="77"/>
        <end position="99"/>
    </location>
</feature>
<gene>
    <name evidence="3" type="ORF">COO92_17995</name>
</gene>
<feature type="transmembrane region" description="Helical" evidence="2">
    <location>
        <begin position="37"/>
        <end position="57"/>
    </location>
</feature>
<evidence type="ECO:0000313" key="3">
    <source>
        <dbReference type="EMBL" id="PKR56882.1"/>
    </source>
</evidence>
<feature type="compositionally biased region" description="Polar residues" evidence="1">
    <location>
        <begin position="1"/>
        <end position="10"/>
    </location>
</feature>
<dbReference type="AlphaFoldDB" id="A0A2N3L249"/>
<keyword evidence="2" id="KW-0812">Transmembrane</keyword>
<feature type="region of interest" description="Disordered" evidence="1">
    <location>
        <begin position="1"/>
        <end position="22"/>
    </location>
</feature>
<evidence type="ECO:0000256" key="1">
    <source>
        <dbReference type="SAM" id="MobiDB-lite"/>
    </source>
</evidence>
<evidence type="ECO:0000313" key="4">
    <source>
        <dbReference type="Proteomes" id="UP000233332"/>
    </source>
</evidence>
<accession>A0A2N3L249</accession>
<sequence>MSSAAPTNQLDQKDQATDNEGRPEFERGLWHQSFKDAIGMAQLLLSAGFVVALLQLAKYLKLLAGIGDPDGLVLEGLTFSIWIIVGYIVLRNVLAHYIGPEMLPEIRRSTVALYFGMTTAILLISSIPSMLLYYFMFPGIVHSIQHLAMAGVGGGGLLFGVQFIAGVAFLISFALCAGVAGTLLPQLVLERRVSLRCFMRRAFDSFGYVLVAVAGSFIGCAVLKFAAAILTIWFMTWTPEYRPFGLNIAWQGFLGANLQLFFTALMIVLVMNAVVRAYVTGEQHLATANQKVESTSFSSQ</sequence>
<feature type="transmembrane region" description="Helical" evidence="2">
    <location>
        <begin position="254"/>
        <end position="275"/>
    </location>
</feature>
<evidence type="ECO:0000256" key="2">
    <source>
        <dbReference type="SAM" id="Phobius"/>
    </source>
</evidence>
<feature type="transmembrane region" description="Helical" evidence="2">
    <location>
        <begin position="205"/>
        <end position="234"/>
    </location>
</feature>
<dbReference type="EMBL" id="NXGX01000008">
    <property type="protein sequence ID" value="PKR56882.1"/>
    <property type="molecule type" value="Genomic_DNA"/>
</dbReference>
<keyword evidence="2" id="KW-0472">Membrane</keyword>
<feature type="transmembrane region" description="Helical" evidence="2">
    <location>
        <begin position="111"/>
        <end position="136"/>
    </location>
</feature>
<organism evidence="3 4">
    <name type="scientific">Thalassospira lohafexi</name>
    <dbReference type="NCBI Taxonomy" id="744227"/>
    <lineage>
        <taxon>Bacteria</taxon>
        <taxon>Pseudomonadati</taxon>
        <taxon>Pseudomonadota</taxon>
        <taxon>Alphaproteobacteria</taxon>
        <taxon>Rhodospirillales</taxon>
        <taxon>Thalassospiraceae</taxon>
        <taxon>Thalassospira</taxon>
    </lineage>
</organism>
<dbReference type="Proteomes" id="UP000233332">
    <property type="component" value="Unassembled WGS sequence"/>
</dbReference>
<feature type="compositionally biased region" description="Basic and acidic residues" evidence="1">
    <location>
        <begin position="11"/>
        <end position="22"/>
    </location>
</feature>
<feature type="transmembrane region" description="Helical" evidence="2">
    <location>
        <begin position="156"/>
        <end position="184"/>
    </location>
</feature>
<comment type="caution">
    <text evidence="3">The sequence shown here is derived from an EMBL/GenBank/DDBJ whole genome shotgun (WGS) entry which is preliminary data.</text>
</comment>
<proteinExistence type="predicted"/>
<protein>
    <submittedName>
        <fullName evidence="3">Uncharacterized protein</fullName>
    </submittedName>
</protein>
<name>A0A2N3L249_9PROT</name>